<accession>A0A284RXV2</accession>
<dbReference type="Proteomes" id="UP000219338">
    <property type="component" value="Unassembled WGS sequence"/>
</dbReference>
<proteinExistence type="predicted"/>
<dbReference type="AlphaFoldDB" id="A0A284RXV2"/>
<name>A0A284RXV2_ARMOS</name>
<evidence type="ECO:0000313" key="1">
    <source>
        <dbReference type="EMBL" id="SJL13573.1"/>
    </source>
</evidence>
<reference evidence="2" key="1">
    <citation type="journal article" date="2017" name="Nat. Ecol. Evol.">
        <title>Genome expansion and lineage-specific genetic innovations in the forest pathogenic fungi Armillaria.</title>
        <authorList>
            <person name="Sipos G."/>
            <person name="Prasanna A.N."/>
            <person name="Walter M.C."/>
            <person name="O'Connor E."/>
            <person name="Balint B."/>
            <person name="Krizsan K."/>
            <person name="Kiss B."/>
            <person name="Hess J."/>
            <person name="Varga T."/>
            <person name="Slot J."/>
            <person name="Riley R."/>
            <person name="Boka B."/>
            <person name="Rigling D."/>
            <person name="Barry K."/>
            <person name="Lee J."/>
            <person name="Mihaltcheva S."/>
            <person name="LaButti K."/>
            <person name="Lipzen A."/>
            <person name="Waldron R."/>
            <person name="Moloney N.M."/>
            <person name="Sperisen C."/>
            <person name="Kredics L."/>
            <person name="Vagvoelgyi C."/>
            <person name="Patrignani A."/>
            <person name="Fitzpatrick D."/>
            <person name="Nagy I."/>
            <person name="Doyle S."/>
            <person name="Anderson J.B."/>
            <person name="Grigoriev I.V."/>
            <person name="Gueldener U."/>
            <person name="Muensterkoetter M."/>
            <person name="Nagy L.G."/>
        </authorList>
    </citation>
    <scope>NUCLEOTIDE SEQUENCE [LARGE SCALE GENOMIC DNA]</scope>
    <source>
        <strain evidence="2">C18/9</strain>
    </source>
</reference>
<gene>
    <name evidence="1" type="ORF">ARMOST_17018</name>
</gene>
<protein>
    <submittedName>
        <fullName evidence="1">Uncharacterized protein</fullName>
    </submittedName>
</protein>
<evidence type="ECO:0000313" key="2">
    <source>
        <dbReference type="Proteomes" id="UP000219338"/>
    </source>
</evidence>
<dbReference type="EMBL" id="FUEG01000020">
    <property type="protein sequence ID" value="SJL13573.1"/>
    <property type="molecule type" value="Genomic_DNA"/>
</dbReference>
<sequence>MGSLLIFPPPPSYSFSCSISSPAFLLVATFNPSDASAALNPRPIKKYLREQEQRREMSGTLLGYYGQTQLKSIEGDSVGAEGKCDLVIALPSRKRVLKTDPNSMFGWYWVRQTTNIVIALSTRNSRTTLADCLAR</sequence>
<dbReference type="OrthoDB" id="10587009at2759"/>
<keyword evidence="2" id="KW-1185">Reference proteome</keyword>
<organism evidence="1 2">
    <name type="scientific">Armillaria ostoyae</name>
    <name type="common">Armillaria root rot fungus</name>
    <dbReference type="NCBI Taxonomy" id="47428"/>
    <lineage>
        <taxon>Eukaryota</taxon>
        <taxon>Fungi</taxon>
        <taxon>Dikarya</taxon>
        <taxon>Basidiomycota</taxon>
        <taxon>Agaricomycotina</taxon>
        <taxon>Agaricomycetes</taxon>
        <taxon>Agaricomycetidae</taxon>
        <taxon>Agaricales</taxon>
        <taxon>Marasmiineae</taxon>
        <taxon>Physalacriaceae</taxon>
        <taxon>Armillaria</taxon>
    </lineage>
</organism>